<name>A0ABR5NW74_9LACO</name>
<feature type="domain" description="HTH merR-type" evidence="5">
    <location>
        <begin position="25"/>
        <end position="90"/>
    </location>
</feature>
<evidence type="ECO:0000256" key="4">
    <source>
        <dbReference type="ARBA" id="ARBA00023163"/>
    </source>
</evidence>
<sequence length="153" mass="17902">MINQTVSWGLTPKSISMFGGSDMNVAEFCEKVGTTRDTLRLYDQIGLLKPKRNHNNYRNFSVEDQKAFAIIRNLQRASLTLEEIKIVLELRDKPITDDCHTNTQKFLKNKRNEFQKKRDFYEQLLVVTDEMSNALDDSQTDMEQFIEKFGEIE</sequence>
<evidence type="ECO:0000256" key="2">
    <source>
        <dbReference type="ARBA" id="ARBA00023015"/>
    </source>
</evidence>
<dbReference type="Pfam" id="PF13411">
    <property type="entry name" value="MerR_1"/>
    <property type="match status" value="1"/>
</dbReference>
<keyword evidence="2" id="KW-0805">Transcription regulation</keyword>
<evidence type="ECO:0000313" key="6">
    <source>
        <dbReference type="EMBL" id="KRK53089.1"/>
    </source>
</evidence>
<keyword evidence="7" id="KW-1185">Reference proteome</keyword>
<evidence type="ECO:0000256" key="3">
    <source>
        <dbReference type="ARBA" id="ARBA00023125"/>
    </source>
</evidence>
<evidence type="ECO:0000259" key="5">
    <source>
        <dbReference type="PROSITE" id="PS50937"/>
    </source>
</evidence>
<evidence type="ECO:0000313" key="7">
    <source>
        <dbReference type="Proteomes" id="UP000051499"/>
    </source>
</evidence>
<evidence type="ECO:0000256" key="1">
    <source>
        <dbReference type="ARBA" id="ARBA00022491"/>
    </source>
</evidence>
<dbReference type="CDD" id="cd00592">
    <property type="entry name" value="HTH_MerR-like"/>
    <property type="match status" value="1"/>
</dbReference>
<dbReference type="Gene3D" id="1.10.1660.10">
    <property type="match status" value="1"/>
</dbReference>
<keyword evidence="1" id="KW-0678">Repressor</keyword>
<organism evidence="6 7">
    <name type="scientific">Companilactobacillus kimchii DSM 13961 = JCM 10707</name>
    <dbReference type="NCBI Taxonomy" id="1423765"/>
    <lineage>
        <taxon>Bacteria</taxon>
        <taxon>Bacillati</taxon>
        <taxon>Bacillota</taxon>
        <taxon>Bacilli</taxon>
        <taxon>Lactobacillales</taxon>
        <taxon>Lactobacillaceae</taxon>
        <taxon>Companilactobacillus</taxon>
        <taxon>Companilactobacillus kimchii</taxon>
    </lineage>
</organism>
<dbReference type="Proteomes" id="UP000051499">
    <property type="component" value="Unassembled WGS sequence"/>
</dbReference>
<dbReference type="InterPro" id="IPR047057">
    <property type="entry name" value="MerR_fam"/>
</dbReference>
<gene>
    <name evidence="6" type="ORF">FC97_GL001553</name>
</gene>
<reference evidence="6 7" key="1">
    <citation type="journal article" date="2015" name="Genome Announc.">
        <title>Expanding the biotechnology potential of lactobacilli through comparative genomics of 213 strains and associated genera.</title>
        <authorList>
            <person name="Sun Z."/>
            <person name="Harris H.M."/>
            <person name="McCann A."/>
            <person name="Guo C."/>
            <person name="Argimon S."/>
            <person name="Zhang W."/>
            <person name="Yang X."/>
            <person name="Jeffery I.B."/>
            <person name="Cooney J.C."/>
            <person name="Kagawa T.F."/>
            <person name="Liu W."/>
            <person name="Song Y."/>
            <person name="Salvetti E."/>
            <person name="Wrobel A."/>
            <person name="Rasinkangas P."/>
            <person name="Parkhill J."/>
            <person name="Rea M.C."/>
            <person name="O'Sullivan O."/>
            <person name="Ritari J."/>
            <person name="Douillard F.P."/>
            <person name="Paul Ross R."/>
            <person name="Yang R."/>
            <person name="Briner A.E."/>
            <person name="Felis G.E."/>
            <person name="de Vos W.M."/>
            <person name="Barrangou R."/>
            <person name="Klaenhammer T.R."/>
            <person name="Caufield P.W."/>
            <person name="Cui Y."/>
            <person name="Zhang H."/>
            <person name="O'Toole P.W."/>
        </authorList>
    </citation>
    <scope>NUCLEOTIDE SEQUENCE [LARGE SCALE GENOMIC DNA]</scope>
    <source>
        <strain evidence="6 7">DSM 13961</strain>
    </source>
</reference>
<dbReference type="SMART" id="SM00422">
    <property type="entry name" value="HTH_MERR"/>
    <property type="match status" value="1"/>
</dbReference>
<keyword evidence="3" id="KW-0238">DNA-binding</keyword>
<dbReference type="PANTHER" id="PTHR30204:SF69">
    <property type="entry name" value="MERR-FAMILY TRANSCRIPTIONAL REGULATOR"/>
    <property type="match status" value="1"/>
</dbReference>
<proteinExistence type="predicted"/>
<dbReference type="InterPro" id="IPR000551">
    <property type="entry name" value="MerR-type_HTH_dom"/>
</dbReference>
<dbReference type="PANTHER" id="PTHR30204">
    <property type="entry name" value="REDOX-CYCLING DRUG-SENSING TRANSCRIPTIONAL ACTIVATOR SOXR"/>
    <property type="match status" value="1"/>
</dbReference>
<dbReference type="PROSITE" id="PS50937">
    <property type="entry name" value="HTH_MERR_2"/>
    <property type="match status" value="1"/>
</dbReference>
<comment type="caution">
    <text evidence="6">The sequence shown here is derived from an EMBL/GenBank/DDBJ whole genome shotgun (WGS) entry which is preliminary data.</text>
</comment>
<keyword evidence="4" id="KW-0804">Transcription</keyword>
<accession>A0ABR5NW74</accession>
<dbReference type="EMBL" id="AZDH01000003">
    <property type="protein sequence ID" value="KRK53089.1"/>
    <property type="molecule type" value="Genomic_DNA"/>
</dbReference>
<dbReference type="SUPFAM" id="SSF46955">
    <property type="entry name" value="Putative DNA-binding domain"/>
    <property type="match status" value="1"/>
</dbReference>
<protein>
    <recommendedName>
        <fullName evidence="5">HTH merR-type domain-containing protein</fullName>
    </recommendedName>
</protein>
<dbReference type="InterPro" id="IPR009061">
    <property type="entry name" value="DNA-bd_dom_put_sf"/>
</dbReference>